<dbReference type="Proteomes" id="UP001380822">
    <property type="component" value="Unassembled WGS sequence"/>
</dbReference>
<keyword evidence="4" id="KW-1185">Reference proteome</keyword>
<dbReference type="Pfam" id="PF08327">
    <property type="entry name" value="AHSA1"/>
    <property type="match status" value="1"/>
</dbReference>
<comment type="caution">
    <text evidence="3">The sequence shown here is derived from an EMBL/GenBank/DDBJ whole genome shotgun (WGS) entry which is preliminary data.</text>
</comment>
<dbReference type="EMBL" id="JBAKBE010000002">
    <property type="protein sequence ID" value="MEH0095428.1"/>
    <property type="molecule type" value="Genomic_DNA"/>
</dbReference>
<evidence type="ECO:0000256" key="1">
    <source>
        <dbReference type="ARBA" id="ARBA00006817"/>
    </source>
</evidence>
<reference evidence="3 4" key="1">
    <citation type="submission" date="2024-02" db="EMBL/GenBank/DDBJ databases">
        <title>A new putative Pannonibacter species isolated from two cases of bloodstream infections in paediatric patients.</title>
        <authorList>
            <person name="Castellana S."/>
            <person name="De Laurentiis V."/>
            <person name="Grassi M."/>
            <person name="De Leonardis F."/>
            <person name="Mosca A."/>
            <person name="De Carlo C."/>
            <person name="Sparapano E."/>
            <person name="Ronga L."/>
            <person name="Santacroce L."/>
            <person name="Chironna M."/>
            <person name="De Robertis A."/>
            <person name="Bianco A."/>
            <person name="Del Sambro L."/>
            <person name="Capozzi L."/>
            <person name="Parisi A."/>
        </authorList>
    </citation>
    <scope>NUCLEOTIDE SEQUENCE [LARGE SCALE GENOMIC DNA]</scope>
    <source>
        <strain evidence="3 4">Pt2</strain>
    </source>
</reference>
<dbReference type="Gene3D" id="3.30.530.20">
    <property type="match status" value="1"/>
</dbReference>
<protein>
    <submittedName>
        <fullName evidence="3">SRPBCC domain-containing protein</fullName>
    </submittedName>
</protein>
<evidence type="ECO:0000259" key="2">
    <source>
        <dbReference type="Pfam" id="PF08327"/>
    </source>
</evidence>
<dbReference type="InterPro" id="IPR023393">
    <property type="entry name" value="START-like_dom_sf"/>
</dbReference>
<gene>
    <name evidence="3" type="ORF">V6L76_04145</name>
</gene>
<evidence type="ECO:0000313" key="4">
    <source>
        <dbReference type="Proteomes" id="UP001380822"/>
    </source>
</evidence>
<comment type="similarity">
    <text evidence="1">Belongs to the AHA1 family.</text>
</comment>
<dbReference type="RefSeq" id="WP_334250251.1">
    <property type="nucleotide sequence ID" value="NZ_JBAKBE010000002.1"/>
</dbReference>
<accession>A0ABU7ZJZ4</accession>
<sequence>MSSDLPDKDRQGLMPEHALSLEAVLPLRRDAAFALTVDRIASWWPRHDPFFGQSAQDVIIDPHLGGACSRVGEDGRRVIWGTVLSIEAPLYLRLAWQIGPDGKPVADPSTASRVVWSFRDAGETTRLEISHGDFIRHGAAGGDYRAFMASEAGWPRLLAALTKAASSRYATSG</sequence>
<organism evidence="3 4">
    <name type="scientific">Pannonibacter anstelovis</name>
    <dbReference type="NCBI Taxonomy" id="3121537"/>
    <lineage>
        <taxon>Bacteria</taxon>
        <taxon>Pseudomonadati</taxon>
        <taxon>Pseudomonadota</taxon>
        <taxon>Alphaproteobacteria</taxon>
        <taxon>Hyphomicrobiales</taxon>
        <taxon>Stappiaceae</taxon>
        <taxon>Pannonibacter</taxon>
    </lineage>
</organism>
<dbReference type="SUPFAM" id="SSF55961">
    <property type="entry name" value="Bet v1-like"/>
    <property type="match status" value="1"/>
</dbReference>
<name>A0ABU7ZJZ4_9HYPH</name>
<evidence type="ECO:0000313" key="3">
    <source>
        <dbReference type="EMBL" id="MEH0095428.1"/>
    </source>
</evidence>
<feature type="domain" description="Activator of Hsp90 ATPase homologue 1/2-like C-terminal" evidence="2">
    <location>
        <begin position="38"/>
        <end position="164"/>
    </location>
</feature>
<dbReference type="InterPro" id="IPR013538">
    <property type="entry name" value="ASHA1/2-like_C"/>
</dbReference>
<proteinExistence type="inferred from homology"/>